<dbReference type="PANTHER" id="PTHR11699">
    <property type="entry name" value="ALDEHYDE DEHYDROGENASE-RELATED"/>
    <property type="match status" value="1"/>
</dbReference>
<evidence type="ECO:0000256" key="1">
    <source>
        <dbReference type="ARBA" id="ARBA00009986"/>
    </source>
</evidence>
<comment type="similarity">
    <text evidence="1 4">Belongs to the aldehyde dehydrogenase family.</text>
</comment>
<dbReference type="AlphaFoldDB" id="A0A543CM40"/>
<dbReference type="Gene3D" id="3.40.605.10">
    <property type="entry name" value="Aldehyde Dehydrogenase, Chain A, domain 1"/>
    <property type="match status" value="1"/>
</dbReference>
<dbReference type="InterPro" id="IPR016161">
    <property type="entry name" value="Ald_DH/histidinol_DH"/>
</dbReference>
<dbReference type="PROSITE" id="PS00687">
    <property type="entry name" value="ALDEHYDE_DEHYDR_GLU"/>
    <property type="match status" value="1"/>
</dbReference>
<comment type="caution">
    <text evidence="7">The sequence shown here is derived from an EMBL/GenBank/DDBJ whole genome shotgun (WGS) entry which is preliminary data.</text>
</comment>
<dbReference type="EMBL" id="VFOZ01000001">
    <property type="protein sequence ID" value="TQL98162.1"/>
    <property type="molecule type" value="Genomic_DNA"/>
</dbReference>
<evidence type="ECO:0000313" key="8">
    <source>
        <dbReference type="Proteomes" id="UP000316096"/>
    </source>
</evidence>
<dbReference type="CDD" id="cd07101">
    <property type="entry name" value="ALDH_SSADH2_GabD2"/>
    <property type="match status" value="1"/>
</dbReference>
<name>A0A543CM40_9ACTN</name>
<dbReference type="GO" id="GO:0016620">
    <property type="term" value="F:oxidoreductase activity, acting on the aldehyde or oxo group of donors, NAD or NADP as acceptor"/>
    <property type="evidence" value="ECO:0007669"/>
    <property type="project" value="InterPro"/>
</dbReference>
<dbReference type="Pfam" id="PF00171">
    <property type="entry name" value="Aldedh"/>
    <property type="match status" value="1"/>
</dbReference>
<dbReference type="Gene3D" id="3.40.309.10">
    <property type="entry name" value="Aldehyde Dehydrogenase, Chain A, domain 2"/>
    <property type="match status" value="1"/>
</dbReference>
<reference evidence="7 8" key="1">
    <citation type="submission" date="2019-06" db="EMBL/GenBank/DDBJ databases">
        <title>Sequencing the genomes of 1000 actinobacteria strains.</title>
        <authorList>
            <person name="Klenk H.-P."/>
        </authorList>
    </citation>
    <scope>NUCLEOTIDE SEQUENCE [LARGE SCALE GENOMIC DNA]</scope>
    <source>
        <strain evidence="7 8">DSM 102200</strain>
    </source>
</reference>
<dbReference type="InterPro" id="IPR029510">
    <property type="entry name" value="Ald_DH_CS_GLU"/>
</dbReference>
<gene>
    <name evidence="7" type="ORF">FB559_3782</name>
</gene>
<evidence type="ECO:0000256" key="5">
    <source>
        <dbReference type="SAM" id="MobiDB-lite"/>
    </source>
</evidence>
<keyword evidence="2 4" id="KW-0560">Oxidoreductase</keyword>
<evidence type="ECO:0000256" key="3">
    <source>
        <dbReference type="PROSITE-ProRule" id="PRU10007"/>
    </source>
</evidence>
<dbReference type="Proteomes" id="UP000316096">
    <property type="component" value="Unassembled WGS sequence"/>
</dbReference>
<feature type="domain" description="Aldehyde dehydrogenase" evidence="6">
    <location>
        <begin position="46"/>
        <end position="500"/>
    </location>
</feature>
<proteinExistence type="inferred from homology"/>
<dbReference type="SUPFAM" id="SSF53720">
    <property type="entry name" value="ALDH-like"/>
    <property type="match status" value="1"/>
</dbReference>
<dbReference type="InterPro" id="IPR016162">
    <property type="entry name" value="Ald_DH_N"/>
</dbReference>
<accession>A0A543CM40</accession>
<protein>
    <submittedName>
        <fullName evidence="7">Aldehyde dehydrogenase (NAD+)/succinate-semialdehyde dehydrogenase/glutarate-semialdehyde dehydrogenase</fullName>
    </submittedName>
</protein>
<feature type="active site" evidence="3">
    <location>
        <position position="275"/>
    </location>
</feature>
<feature type="compositionally biased region" description="Low complexity" evidence="5">
    <location>
        <begin position="22"/>
        <end position="33"/>
    </location>
</feature>
<feature type="region of interest" description="Disordered" evidence="5">
    <location>
        <begin position="1"/>
        <end position="34"/>
    </location>
</feature>
<dbReference type="OrthoDB" id="3802174at2"/>
<evidence type="ECO:0000259" key="6">
    <source>
        <dbReference type="Pfam" id="PF00171"/>
    </source>
</evidence>
<sequence length="536" mass="57574">MSPTTASSAEASDKTPLPTPASGSVTGPSVPSGLHRLTERVVSSGATTTTTTPFTGAPLVELPLSGPADVATAYDRAREAQRTWAALSPAERAAPFIRFHDAILDRRDEILDIVQLETGKARRHAFEEVMDAAAGTLYYARQAPKLLKPQRRQGSMPLATRTVELRQPKGVVGLISPWNYPLALSVPDAVPALLAGNTLVHKPDTQTSLSTLWSINLLVECGMPADIWQVVIGDPAEIGDALIESADYLSFTGSTRGGRAIAEKAAGRLIGYSLELGGKNPMIVLDDADVESAAKGAIRACFANAGQLCISIERMYVHDKIFDRFAERFAERVRDMRLGDGYEADMGSLTSQRQLDTVTRHVEEAVEKGARVLAGGKARPDTGPYFYEPTVLTGVGDDMELCRSETFGPVVSLYRFSGDDEAVELANDTDYGLNASVWTGDVGRGNRVAARIKAGSVNINEGYGATYASYDAPMGGMKSSGVGRRHGSEGLLKYTEAQAVASQRWIGFEPAGKMSYARYAAMLSGALKTMKRLRFR</sequence>
<evidence type="ECO:0000256" key="2">
    <source>
        <dbReference type="ARBA" id="ARBA00023002"/>
    </source>
</evidence>
<keyword evidence="8" id="KW-1185">Reference proteome</keyword>
<feature type="compositionally biased region" description="Polar residues" evidence="5">
    <location>
        <begin position="1"/>
        <end position="10"/>
    </location>
</feature>
<dbReference type="FunFam" id="3.40.309.10:FF:000009">
    <property type="entry name" value="Aldehyde dehydrogenase A"/>
    <property type="match status" value="1"/>
</dbReference>
<dbReference type="InterPro" id="IPR016163">
    <property type="entry name" value="Ald_DH_C"/>
</dbReference>
<dbReference type="NCBIfam" id="NF006916">
    <property type="entry name" value="PRK09407.1"/>
    <property type="match status" value="1"/>
</dbReference>
<evidence type="ECO:0000313" key="7">
    <source>
        <dbReference type="EMBL" id="TQL98162.1"/>
    </source>
</evidence>
<organism evidence="7 8">
    <name type="scientific">Actinoallomurus bryophytorum</name>
    <dbReference type="NCBI Taxonomy" id="1490222"/>
    <lineage>
        <taxon>Bacteria</taxon>
        <taxon>Bacillati</taxon>
        <taxon>Actinomycetota</taxon>
        <taxon>Actinomycetes</taxon>
        <taxon>Streptosporangiales</taxon>
        <taxon>Thermomonosporaceae</taxon>
        <taxon>Actinoallomurus</taxon>
    </lineage>
</organism>
<evidence type="ECO:0000256" key="4">
    <source>
        <dbReference type="RuleBase" id="RU003345"/>
    </source>
</evidence>
<dbReference type="InterPro" id="IPR015590">
    <property type="entry name" value="Aldehyde_DH_dom"/>
</dbReference>